<proteinExistence type="predicted"/>
<name>A0A8D7B6B2_MUSAM</name>
<feature type="non-terminal residue" evidence="2">
    <location>
        <position position="1"/>
    </location>
</feature>
<feature type="compositionally biased region" description="Basic and acidic residues" evidence="1">
    <location>
        <begin position="107"/>
        <end position="116"/>
    </location>
</feature>
<evidence type="ECO:0000313" key="2">
    <source>
        <dbReference type="EMBL" id="CAG1862772.1"/>
    </source>
</evidence>
<feature type="non-terminal residue" evidence="2">
    <location>
        <position position="116"/>
    </location>
</feature>
<evidence type="ECO:0000256" key="1">
    <source>
        <dbReference type="SAM" id="MobiDB-lite"/>
    </source>
</evidence>
<protein>
    <submittedName>
        <fullName evidence="2">(wild Malaysian banana) hypothetical protein</fullName>
    </submittedName>
</protein>
<dbReference type="EMBL" id="HG996467">
    <property type="protein sequence ID" value="CAG1862772.1"/>
    <property type="molecule type" value="Genomic_DNA"/>
</dbReference>
<dbReference type="AlphaFoldDB" id="A0A8D7B6B2"/>
<gene>
    <name evidence="2" type="ORF">GSMUA_76660.1</name>
</gene>
<feature type="region of interest" description="Disordered" evidence="1">
    <location>
        <begin position="95"/>
        <end position="116"/>
    </location>
</feature>
<reference evidence="2" key="1">
    <citation type="submission" date="2021-03" db="EMBL/GenBank/DDBJ databases">
        <authorList>
            <consortium name="Genoscope - CEA"/>
            <person name="William W."/>
        </authorList>
    </citation>
    <scope>NUCLEOTIDE SEQUENCE</scope>
    <source>
        <strain evidence="2">Doubled-haploid Pahang</strain>
    </source>
</reference>
<accession>A0A8D7B6B2</accession>
<feature type="region of interest" description="Disordered" evidence="1">
    <location>
        <begin position="7"/>
        <end position="26"/>
    </location>
</feature>
<organism evidence="2">
    <name type="scientific">Musa acuminata subsp. malaccensis</name>
    <name type="common">Wild banana</name>
    <name type="synonym">Musa malaccensis</name>
    <dbReference type="NCBI Taxonomy" id="214687"/>
    <lineage>
        <taxon>Eukaryota</taxon>
        <taxon>Viridiplantae</taxon>
        <taxon>Streptophyta</taxon>
        <taxon>Embryophyta</taxon>
        <taxon>Tracheophyta</taxon>
        <taxon>Spermatophyta</taxon>
        <taxon>Magnoliopsida</taxon>
        <taxon>Liliopsida</taxon>
        <taxon>Zingiberales</taxon>
        <taxon>Musaceae</taxon>
        <taxon>Musa</taxon>
    </lineage>
</organism>
<sequence>LLGAVKAEAGGDDVSGDATSPRKAAGLRRVDRTSGIFEFLDEACTDRPAALHRGCQLLDALDAAATLVRERRVFPGHVRHAFTERRLRYPAVRVRVRRRPQHGGRQNRYDQQETSH</sequence>